<dbReference type="AlphaFoldDB" id="A0A2K8U3L8"/>
<dbReference type="Pfam" id="PF01521">
    <property type="entry name" value="Fe-S_biosyn"/>
    <property type="match status" value="1"/>
</dbReference>
<dbReference type="GO" id="GO:0016226">
    <property type="term" value="P:iron-sulfur cluster assembly"/>
    <property type="evidence" value="ECO:0007669"/>
    <property type="project" value="InterPro"/>
</dbReference>
<dbReference type="InterPro" id="IPR000361">
    <property type="entry name" value="ATAP_core_dom"/>
</dbReference>
<evidence type="ECO:0000313" key="2">
    <source>
        <dbReference type="EMBL" id="AUB80178.1"/>
    </source>
</evidence>
<gene>
    <name evidence="2" type="ORF">THSYN_03845</name>
</gene>
<dbReference type="RefSeq" id="WP_100917983.1">
    <property type="nucleotide sequence ID" value="NZ_CP020370.1"/>
</dbReference>
<evidence type="ECO:0000313" key="3">
    <source>
        <dbReference type="Proteomes" id="UP000232638"/>
    </source>
</evidence>
<dbReference type="GO" id="GO:0051539">
    <property type="term" value="F:4 iron, 4 sulfur cluster binding"/>
    <property type="evidence" value="ECO:0007669"/>
    <property type="project" value="TreeGrafter"/>
</dbReference>
<dbReference type="GO" id="GO:0005506">
    <property type="term" value="F:iron ion binding"/>
    <property type="evidence" value="ECO:0007669"/>
    <property type="project" value="TreeGrafter"/>
</dbReference>
<dbReference type="InterPro" id="IPR035903">
    <property type="entry name" value="HesB-like_dom_sf"/>
</dbReference>
<dbReference type="InterPro" id="IPR016092">
    <property type="entry name" value="ATAP"/>
</dbReference>
<protein>
    <submittedName>
        <fullName evidence="2">Iron-sulfur cluster assembly accessory protein</fullName>
    </submittedName>
</protein>
<accession>A0A2K8U3L8</accession>
<keyword evidence="3" id="KW-1185">Reference proteome</keyword>
<sequence>MSAPLTSEHLTLTSPAAAKMSELFNQVDDSIQGVRVFATAGGCSGIGFGMTFTDEINEDDGVLSCDGFKVVVDDGTLDHLRGVEIDYVDDAEGGAHFRFNNLPRAEGGGCGNCGSHSGGGSGGGCS</sequence>
<dbReference type="KEGG" id="tsy:THSYN_03845"/>
<evidence type="ECO:0000259" key="1">
    <source>
        <dbReference type="Pfam" id="PF01521"/>
    </source>
</evidence>
<proteinExistence type="predicted"/>
<organism evidence="2 3">
    <name type="scientific">Candidatus Thiodictyon syntrophicum</name>
    <dbReference type="NCBI Taxonomy" id="1166950"/>
    <lineage>
        <taxon>Bacteria</taxon>
        <taxon>Pseudomonadati</taxon>
        <taxon>Pseudomonadota</taxon>
        <taxon>Gammaproteobacteria</taxon>
        <taxon>Chromatiales</taxon>
        <taxon>Chromatiaceae</taxon>
        <taxon>Thiodictyon</taxon>
    </lineage>
</organism>
<dbReference type="SUPFAM" id="SSF89360">
    <property type="entry name" value="HesB-like domain"/>
    <property type="match status" value="1"/>
</dbReference>
<feature type="domain" description="Core" evidence="1">
    <location>
        <begin position="9"/>
        <end position="100"/>
    </location>
</feature>
<dbReference type="EMBL" id="CP020370">
    <property type="protein sequence ID" value="AUB80178.1"/>
    <property type="molecule type" value="Genomic_DNA"/>
</dbReference>
<dbReference type="PANTHER" id="PTHR43011">
    <property type="entry name" value="IRON-SULFUR CLUSTER ASSEMBLY 2 HOMOLOG, MITOCHONDRIAL"/>
    <property type="match status" value="1"/>
</dbReference>
<dbReference type="GO" id="GO:0051537">
    <property type="term" value="F:2 iron, 2 sulfur cluster binding"/>
    <property type="evidence" value="ECO:0007669"/>
    <property type="project" value="TreeGrafter"/>
</dbReference>
<name>A0A2K8U3L8_9GAMM</name>
<reference evidence="2 3" key="1">
    <citation type="submission" date="2017-03" db="EMBL/GenBank/DDBJ databases">
        <title>Complete genome sequence of Candidatus 'Thiodictyon syntrophicum' sp. nov. strain Cad16T, a photolithoautotroph purple sulfur bacterium isolated from an alpine meromictic lake.</title>
        <authorList>
            <person name="Luedin S.M."/>
            <person name="Pothier J.F."/>
            <person name="Danza F."/>
            <person name="Storelli N."/>
            <person name="Wittwer M."/>
            <person name="Tonolla M."/>
        </authorList>
    </citation>
    <scope>NUCLEOTIDE SEQUENCE [LARGE SCALE GENOMIC DNA]</scope>
    <source>
        <strain evidence="2 3">Cad16T</strain>
    </source>
</reference>
<dbReference type="OrthoDB" id="5770208at2"/>
<dbReference type="Gene3D" id="2.60.300.12">
    <property type="entry name" value="HesB-like domain"/>
    <property type="match status" value="1"/>
</dbReference>
<dbReference type="Proteomes" id="UP000232638">
    <property type="component" value="Chromosome"/>
</dbReference>
<dbReference type="PANTHER" id="PTHR43011:SF1">
    <property type="entry name" value="IRON-SULFUR CLUSTER ASSEMBLY 2 HOMOLOG, MITOCHONDRIAL"/>
    <property type="match status" value="1"/>
</dbReference>
<dbReference type="NCBIfam" id="TIGR00049">
    <property type="entry name" value="iron-sulfur cluster assembly accessory protein"/>
    <property type="match status" value="1"/>
</dbReference>